<keyword evidence="2" id="KW-0808">Transferase</keyword>
<comment type="caution">
    <text evidence="2">The sequence shown here is derived from an EMBL/GenBank/DDBJ whole genome shotgun (WGS) entry which is preliminary data.</text>
</comment>
<proteinExistence type="predicted"/>
<dbReference type="Proteomes" id="UP000034344">
    <property type="component" value="Unassembled WGS sequence"/>
</dbReference>
<dbReference type="InterPro" id="IPR001296">
    <property type="entry name" value="Glyco_trans_1"/>
</dbReference>
<dbReference type="Gene3D" id="3.40.50.2000">
    <property type="entry name" value="Glycogen Phosphorylase B"/>
    <property type="match status" value="1"/>
</dbReference>
<feature type="domain" description="Glycosyl transferase family 1" evidence="1">
    <location>
        <begin position="163"/>
        <end position="337"/>
    </location>
</feature>
<organism evidence="2 3">
    <name type="scientific">Candidatus Roizmanbacteria bacterium GW2011_GWA2_36_23</name>
    <dbReference type="NCBI Taxonomy" id="1618480"/>
    <lineage>
        <taxon>Bacteria</taxon>
        <taxon>Candidatus Roizmaniibacteriota</taxon>
    </lineage>
</organism>
<sequence>MKKNLKVGLYNPYLDIMGGGEKHILSILKVLEDEGFEINIFWDKDLNQEIVDKFSLVFSDRLKFLPNIFKSNSFPLSALQTLRTLKNFDLFFYVTDGSYFFSSANKNYIFCMVPQRELFTTNLLNKLKLLNYRFISNSQFTGNKLLEWGINNQYIHPYIDKAFFANPSKKKPIILSVGRFFTHLHAKKQEMIIDTFIQLKKNRQFVDYQLHLAGSVKKEDDKYVRVLKNKIKTHPDIHIDTNLPFEKLLRIYKEAEFYWHFTGYGIDEKKHPEMVEHFGITPLEAMASGCIVFCYNAGGPKKLIINGRNGYLFNDRQELLNQMQSLIRDEDKKSAIRDFSRTYVNANFSYSVFKDRVRKIII</sequence>
<dbReference type="GO" id="GO:0016020">
    <property type="term" value="C:membrane"/>
    <property type="evidence" value="ECO:0007669"/>
    <property type="project" value="TreeGrafter"/>
</dbReference>
<dbReference type="PANTHER" id="PTHR45919">
    <property type="entry name" value="GDP-MAN:MAN(3)GLCNAC(2)-PP-DOL ALPHA-1,2-MANNOSYLTRANSFERASE"/>
    <property type="match status" value="1"/>
</dbReference>
<gene>
    <name evidence="2" type="ORF">US11_C0002G0040</name>
</gene>
<dbReference type="GO" id="GO:0006487">
    <property type="term" value="P:protein N-linked glycosylation"/>
    <property type="evidence" value="ECO:0007669"/>
    <property type="project" value="TreeGrafter"/>
</dbReference>
<evidence type="ECO:0000259" key="1">
    <source>
        <dbReference type="Pfam" id="PF00534"/>
    </source>
</evidence>
<evidence type="ECO:0000313" key="3">
    <source>
        <dbReference type="Proteomes" id="UP000034344"/>
    </source>
</evidence>
<protein>
    <submittedName>
        <fullName evidence="2">Glycosyl transferase family 2</fullName>
    </submittedName>
</protein>
<dbReference type="PANTHER" id="PTHR45919:SF1">
    <property type="entry name" value="GDP-MAN:MAN(3)GLCNAC(2)-PP-DOL ALPHA-1,2-MANNOSYLTRANSFERASE"/>
    <property type="match status" value="1"/>
</dbReference>
<dbReference type="AlphaFoldDB" id="A0A0G0HDG0"/>
<dbReference type="STRING" id="1618480.US11_C0002G0040"/>
<evidence type="ECO:0000313" key="2">
    <source>
        <dbReference type="EMBL" id="KKQ01981.1"/>
    </source>
</evidence>
<dbReference type="SUPFAM" id="SSF53756">
    <property type="entry name" value="UDP-Glycosyltransferase/glycogen phosphorylase"/>
    <property type="match status" value="1"/>
</dbReference>
<accession>A0A0G0HDG0</accession>
<dbReference type="EMBL" id="LBRS01000002">
    <property type="protein sequence ID" value="KKQ01981.1"/>
    <property type="molecule type" value="Genomic_DNA"/>
</dbReference>
<dbReference type="GO" id="GO:0004377">
    <property type="term" value="F:GDP-Man:Man(3)GlcNAc(2)-PP-Dol alpha-1,2-mannosyltransferase activity"/>
    <property type="evidence" value="ECO:0007669"/>
    <property type="project" value="InterPro"/>
</dbReference>
<dbReference type="CDD" id="cd03801">
    <property type="entry name" value="GT4_PimA-like"/>
    <property type="match status" value="1"/>
</dbReference>
<dbReference type="InterPro" id="IPR038013">
    <property type="entry name" value="ALG11"/>
</dbReference>
<dbReference type="Pfam" id="PF00534">
    <property type="entry name" value="Glycos_transf_1"/>
    <property type="match status" value="1"/>
</dbReference>
<reference evidence="2 3" key="1">
    <citation type="journal article" date="2015" name="Nature">
        <title>rRNA introns, odd ribosomes, and small enigmatic genomes across a large radiation of phyla.</title>
        <authorList>
            <person name="Brown C.T."/>
            <person name="Hug L.A."/>
            <person name="Thomas B.C."/>
            <person name="Sharon I."/>
            <person name="Castelle C.J."/>
            <person name="Singh A."/>
            <person name="Wilkins M.J."/>
            <person name="Williams K.H."/>
            <person name="Banfield J.F."/>
        </authorList>
    </citation>
    <scope>NUCLEOTIDE SEQUENCE [LARGE SCALE GENOMIC DNA]</scope>
</reference>
<name>A0A0G0HDG0_9BACT</name>